<feature type="domain" description="HTH tetR-type" evidence="4">
    <location>
        <begin position="86"/>
        <end position="146"/>
    </location>
</feature>
<dbReference type="Pfam" id="PF17920">
    <property type="entry name" value="TetR_C_16"/>
    <property type="match status" value="1"/>
</dbReference>
<evidence type="ECO:0000313" key="5">
    <source>
        <dbReference type="EMBL" id="REK72821.1"/>
    </source>
</evidence>
<dbReference type="InterPro" id="IPR001647">
    <property type="entry name" value="HTH_TetR"/>
</dbReference>
<dbReference type="InterPro" id="IPR050109">
    <property type="entry name" value="HTH-type_TetR-like_transc_reg"/>
</dbReference>
<dbReference type="GO" id="GO:0000976">
    <property type="term" value="F:transcription cis-regulatory region binding"/>
    <property type="evidence" value="ECO:0007669"/>
    <property type="project" value="TreeGrafter"/>
</dbReference>
<proteinExistence type="predicted"/>
<organism evidence="5 6">
    <name type="scientific">Aeromicrobium endophyticum</name>
    <dbReference type="NCBI Taxonomy" id="2292704"/>
    <lineage>
        <taxon>Bacteria</taxon>
        <taxon>Bacillati</taxon>
        <taxon>Actinomycetota</taxon>
        <taxon>Actinomycetes</taxon>
        <taxon>Propionibacteriales</taxon>
        <taxon>Nocardioidaceae</taxon>
        <taxon>Aeromicrobium</taxon>
    </lineage>
</organism>
<keyword evidence="6" id="KW-1185">Reference proteome</keyword>
<dbReference type="SUPFAM" id="SSF46689">
    <property type="entry name" value="Homeodomain-like"/>
    <property type="match status" value="1"/>
</dbReference>
<dbReference type="GO" id="GO:0003700">
    <property type="term" value="F:DNA-binding transcription factor activity"/>
    <property type="evidence" value="ECO:0007669"/>
    <property type="project" value="TreeGrafter"/>
</dbReference>
<evidence type="ECO:0000313" key="6">
    <source>
        <dbReference type="Proteomes" id="UP000265581"/>
    </source>
</evidence>
<evidence type="ECO:0000259" key="4">
    <source>
        <dbReference type="PROSITE" id="PS50977"/>
    </source>
</evidence>
<dbReference type="PANTHER" id="PTHR30055">
    <property type="entry name" value="HTH-TYPE TRANSCRIPTIONAL REGULATOR RUTR"/>
    <property type="match status" value="1"/>
</dbReference>
<evidence type="ECO:0000256" key="3">
    <source>
        <dbReference type="SAM" id="MobiDB-lite"/>
    </source>
</evidence>
<evidence type="ECO:0000256" key="2">
    <source>
        <dbReference type="PROSITE-ProRule" id="PRU00335"/>
    </source>
</evidence>
<dbReference type="Gene3D" id="1.10.10.60">
    <property type="entry name" value="Homeodomain-like"/>
    <property type="match status" value="1"/>
</dbReference>
<evidence type="ECO:0000256" key="1">
    <source>
        <dbReference type="ARBA" id="ARBA00023125"/>
    </source>
</evidence>
<feature type="region of interest" description="Disordered" evidence="3">
    <location>
        <begin position="1"/>
        <end position="76"/>
    </location>
</feature>
<dbReference type="Proteomes" id="UP000265581">
    <property type="component" value="Unassembled WGS sequence"/>
</dbReference>
<dbReference type="EMBL" id="QUBR01000001">
    <property type="protein sequence ID" value="REK72821.1"/>
    <property type="molecule type" value="Genomic_DNA"/>
</dbReference>
<accession>A0A371PA69</accession>
<protein>
    <submittedName>
        <fullName evidence="5">TetR/AcrR family transcriptional regulator</fullName>
    </submittedName>
</protein>
<sequence>MRSARPARLDARGARAGLGRPAAQLRDRRLLRPRYRSDQHGLPGRRSRGAGRLFGAGPRRRLADAPSEDVVSDARARGRPRRADAVDRRAAILGVARGEFAAKGFAGVSMRAVARAAGVDASLVSHYFGSKEGLLVATMDLPVDPVAKIAAVVASGPDGLGERLVRTFATSWDPHRDVFSSLVRTSLGSGDGDTPVAQVAREVLGTQLVDVLAGDDRELRAALVASQLIGMATFRYVVRLPAVADASVDDLVRWYAPAVQRLVDS</sequence>
<dbReference type="Pfam" id="PF00440">
    <property type="entry name" value="TetR_N"/>
    <property type="match status" value="1"/>
</dbReference>
<feature type="DNA-binding region" description="H-T-H motif" evidence="2">
    <location>
        <begin position="109"/>
        <end position="128"/>
    </location>
</feature>
<name>A0A371PA69_9ACTN</name>
<feature type="compositionally biased region" description="Low complexity" evidence="3">
    <location>
        <begin position="14"/>
        <end position="24"/>
    </location>
</feature>
<reference evidence="5 6" key="1">
    <citation type="submission" date="2018-08" db="EMBL/GenBank/DDBJ databases">
        <title>Aeromicrobium sp. M2KJ-4, whole genome shotgun sequence.</title>
        <authorList>
            <person name="Tuo L."/>
        </authorList>
    </citation>
    <scope>NUCLEOTIDE SEQUENCE [LARGE SCALE GENOMIC DNA]</scope>
    <source>
        <strain evidence="5 6">M2KJ-4</strain>
    </source>
</reference>
<dbReference type="AlphaFoldDB" id="A0A371PA69"/>
<feature type="compositionally biased region" description="Basic and acidic residues" evidence="3">
    <location>
        <begin position="25"/>
        <end position="39"/>
    </location>
</feature>
<dbReference type="InterPro" id="IPR009057">
    <property type="entry name" value="Homeodomain-like_sf"/>
</dbReference>
<dbReference type="InterPro" id="IPR036271">
    <property type="entry name" value="Tet_transcr_reg_TetR-rel_C_sf"/>
</dbReference>
<dbReference type="PROSITE" id="PS50977">
    <property type="entry name" value="HTH_TETR_2"/>
    <property type="match status" value="1"/>
</dbReference>
<dbReference type="SUPFAM" id="SSF48498">
    <property type="entry name" value="Tetracyclin repressor-like, C-terminal domain"/>
    <property type="match status" value="1"/>
</dbReference>
<dbReference type="InterPro" id="IPR041678">
    <property type="entry name" value="TetR_C_16"/>
</dbReference>
<comment type="caution">
    <text evidence="5">The sequence shown here is derived from an EMBL/GenBank/DDBJ whole genome shotgun (WGS) entry which is preliminary data.</text>
</comment>
<dbReference type="Gene3D" id="1.10.357.10">
    <property type="entry name" value="Tetracycline Repressor, domain 2"/>
    <property type="match status" value="1"/>
</dbReference>
<dbReference type="PANTHER" id="PTHR30055:SF235">
    <property type="entry name" value="TRANSCRIPTIONAL REGULATORY PROTEIN"/>
    <property type="match status" value="1"/>
</dbReference>
<dbReference type="PRINTS" id="PR00455">
    <property type="entry name" value="HTHTETR"/>
</dbReference>
<keyword evidence="1 2" id="KW-0238">DNA-binding</keyword>
<gene>
    <name evidence="5" type="ORF">DX116_04260</name>
</gene>